<proteinExistence type="predicted"/>
<dbReference type="Proteomes" id="UP001381174">
    <property type="component" value="Unassembled WGS sequence"/>
</dbReference>
<evidence type="ECO:0000313" key="3">
    <source>
        <dbReference type="EMBL" id="MEI7037276.1"/>
    </source>
</evidence>
<feature type="transmembrane region" description="Helical" evidence="1">
    <location>
        <begin position="148"/>
        <end position="165"/>
    </location>
</feature>
<comment type="caution">
    <text evidence="3">The sequence shown here is derived from an EMBL/GenBank/DDBJ whole genome shotgun (WGS) entry which is preliminary data.</text>
</comment>
<sequence length="252" mass="27759">MQHRWRAPLAFAALFLLYQSAEGVGERWLHSFAVQGVLMCACLAMAWPLSRWLGWRGYGAYALQAPPRGLGWLAGGVLLAVLAKAIAVAAGLRLGVYTSATGMLAWQLPASVGTLAMLLVVTFVPSLAEDILTRGFWYRAAGIRWRSGWAFVLLSSVVYVLNHIYRLERGLLEWTMLFCYGLAYATALWRSGSLWAAVGLHWGWNLANGLLAIDTLDPRRGSALSALAHLGLALVVLALPPTRRDERRLWRA</sequence>
<feature type="transmembrane region" description="Helical" evidence="1">
    <location>
        <begin position="104"/>
        <end position="127"/>
    </location>
</feature>
<keyword evidence="1" id="KW-1133">Transmembrane helix</keyword>
<dbReference type="Pfam" id="PF02517">
    <property type="entry name" value="Rce1-like"/>
    <property type="match status" value="1"/>
</dbReference>
<dbReference type="EMBL" id="JBBBNY010000007">
    <property type="protein sequence ID" value="MEI7037276.1"/>
    <property type="molecule type" value="Genomic_DNA"/>
</dbReference>
<feature type="transmembrane region" description="Helical" evidence="1">
    <location>
        <begin position="171"/>
        <end position="189"/>
    </location>
</feature>
<dbReference type="EC" id="3.4.-.-" evidence="3"/>
<feature type="domain" description="CAAX prenyl protease 2/Lysostaphin resistance protein A-like" evidence="2">
    <location>
        <begin position="113"/>
        <end position="206"/>
    </location>
</feature>
<organism evidence="3 4">
    <name type="scientific">Fulvimonas yonginensis</name>
    <dbReference type="NCBI Taxonomy" id="1495200"/>
    <lineage>
        <taxon>Bacteria</taxon>
        <taxon>Pseudomonadati</taxon>
        <taxon>Pseudomonadota</taxon>
        <taxon>Gammaproteobacteria</taxon>
        <taxon>Lysobacterales</taxon>
        <taxon>Rhodanobacteraceae</taxon>
        <taxon>Fulvimonas</taxon>
    </lineage>
</organism>
<protein>
    <submittedName>
        <fullName evidence="3">CPBP family intramembrane glutamic endopeptidase</fullName>
        <ecNumber evidence="3">3.4.-.-</ecNumber>
    </submittedName>
</protein>
<reference evidence="3 4" key="1">
    <citation type="journal article" date="2014" name="Int. J. Syst. Evol. Microbiol.">
        <title>Fulvimonas yonginensis sp. nov., isolated from greenhouse soil, and emended description of the genus Fulvimonas.</title>
        <authorList>
            <person name="Ahn J.H."/>
            <person name="Kim S.J."/>
            <person name="Weon H.Y."/>
            <person name="Hong S.B."/>
            <person name="Seok S.J."/>
            <person name="Kwon S.W."/>
        </authorList>
    </citation>
    <scope>NUCLEOTIDE SEQUENCE [LARGE SCALE GENOMIC DNA]</scope>
    <source>
        <strain evidence="3 4">KACC 16952</strain>
    </source>
</reference>
<keyword evidence="3" id="KW-0378">Hydrolase</keyword>
<gene>
    <name evidence="3" type="ORF">WAT24_10955</name>
</gene>
<accession>A0ABU8JDL1</accession>
<feature type="transmembrane region" description="Helical" evidence="1">
    <location>
        <begin position="70"/>
        <end position="92"/>
    </location>
</feature>
<dbReference type="RefSeq" id="WP_336807903.1">
    <property type="nucleotide sequence ID" value="NZ_JBBBNY010000007.1"/>
</dbReference>
<evidence type="ECO:0000259" key="2">
    <source>
        <dbReference type="Pfam" id="PF02517"/>
    </source>
</evidence>
<dbReference type="InterPro" id="IPR003675">
    <property type="entry name" value="Rce1/LyrA-like_dom"/>
</dbReference>
<keyword evidence="1" id="KW-0812">Transmembrane</keyword>
<keyword evidence="4" id="KW-1185">Reference proteome</keyword>
<evidence type="ECO:0000256" key="1">
    <source>
        <dbReference type="SAM" id="Phobius"/>
    </source>
</evidence>
<feature type="transmembrane region" description="Helical" evidence="1">
    <location>
        <begin position="219"/>
        <end position="239"/>
    </location>
</feature>
<dbReference type="GO" id="GO:0016787">
    <property type="term" value="F:hydrolase activity"/>
    <property type="evidence" value="ECO:0007669"/>
    <property type="project" value="UniProtKB-KW"/>
</dbReference>
<name>A0ABU8JDL1_9GAMM</name>
<feature type="transmembrane region" description="Helical" evidence="1">
    <location>
        <begin position="31"/>
        <end position="49"/>
    </location>
</feature>
<evidence type="ECO:0000313" key="4">
    <source>
        <dbReference type="Proteomes" id="UP001381174"/>
    </source>
</evidence>
<keyword evidence="1" id="KW-0472">Membrane</keyword>